<evidence type="ECO:0000259" key="1">
    <source>
        <dbReference type="Pfam" id="PF14947"/>
    </source>
</evidence>
<organism evidence="2">
    <name type="scientific">viral metagenome</name>
    <dbReference type="NCBI Taxonomy" id="1070528"/>
    <lineage>
        <taxon>unclassified sequences</taxon>
        <taxon>metagenomes</taxon>
        <taxon>organismal metagenomes</taxon>
    </lineage>
</organism>
<name>A0A6M3MEU5_9ZZZZ</name>
<protein>
    <submittedName>
        <fullName evidence="2">Putative DNA binding, helix-turn-helix domain containing protein</fullName>
    </submittedName>
</protein>
<dbReference type="EMBL" id="MT143861">
    <property type="protein sequence ID" value="QJB03809.1"/>
    <property type="molecule type" value="Genomic_DNA"/>
</dbReference>
<dbReference type="InterPro" id="IPR036388">
    <property type="entry name" value="WH-like_DNA-bd_sf"/>
</dbReference>
<dbReference type="Gene3D" id="1.10.10.10">
    <property type="entry name" value="Winged helix-like DNA-binding domain superfamily/Winged helix DNA-binding domain"/>
    <property type="match status" value="1"/>
</dbReference>
<feature type="domain" description="ArnR1-like winged helix-turn-helix" evidence="1">
    <location>
        <begin position="4"/>
        <end position="80"/>
    </location>
</feature>
<dbReference type="AlphaFoldDB" id="A0A6M3MEU5"/>
<sequence>MKPRQEVDLLQDVLKLIKEKPRRKRSIVISTYLTYGMWRKYWIRMMELDLIREVEVETGKKVFEITPKGDDLLNLIGVFKSVWHSFPPKLGESNKAIKS</sequence>
<gene>
    <name evidence="2" type="ORF">MM171B00549_0023</name>
</gene>
<dbReference type="InterPro" id="IPR038723">
    <property type="entry name" value="ArnR1-like_HTH"/>
</dbReference>
<reference evidence="2" key="1">
    <citation type="submission" date="2020-03" db="EMBL/GenBank/DDBJ databases">
        <title>The deep terrestrial virosphere.</title>
        <authorList>
            <person name="Holmfeldt K."/>
            <person name="Nilsson E."/>
            <person name="Simone D."/>
            <person name="Lopez-Fernandez M."/>
            <person name="Wu X."/>
            <person name="de Brujin I."/>
            <person name="Lundin D."/>
            <person name="Andersson A."/>
            <person name="Bertilsson S."/>
            <person name="Dopson M."/>
        </authorList>
    </citation>
    <scope>NUCLEOTIDE SEQUENCE</scope>
    <source>
        <strain evidence="2">MM171B00549</strain>
    </source>
</reference>
<proteinExistence type="predicted"/>
<dbReference type="Pfam" id="PF14947">
    <property type="entry name" value="HTH_45"/>
    <property type="match status" value="1"/>
</dbReference>
<evidence type="ECO:0000313" key="2">
    <source>
        <dbReference type="EMBL" id="QJB03809.1"/>
    </source>
</evidence>
<accession>A0A6M3MEU5</accession>